<dbReference type="GO" id="GO:0019706">
    <property type="term" value="F:protein-cysteine S-palmitoyltransferase activity"/>
    <property type="evidence" value="ECO:0007669"/>
    <property type="project" value="UniProtKB-EC"/>
</dbReference>
<evidence type="ECO:0000256" key="2">
    <source>
        <dbReference type="ARBA" id="ARBA00022679"/>
    </source>
</evidence>
<feature type="region of interest" description="Disordered" evidence="12">
    <location>
        <begin position="129"/>
        <end position="150"/>
    </location>
</feature>
<dbReference type="eggNOG" id="KOG1315">
    <property type="taxonomic scope" value="Eukaryota"/>
</dbReference>
<proteinExistence type="inferred from homology"/>
<feature type="transmembrane region" description="Helical" evidence="11">
    <location>
        <begin position="86"/>
        <end position="107"/>
    </location>
</feature>
<protein>
    <recommendedName>
        <fullName evidence="11">Palmitoyltransferase</fullName>
        <ecNumber evidence="11">2.3.1.225</ecNumber>
    </recommendedName>
</protein>
<sequence>MLDCQEKLDDPAKSEKPAKAQPKLIGFTKQLEARQDAQRPDSIVARKMAVLIVIGLITYVGYAFIWRVCVPMIHQNAKRRGSRTQGIVLLVFFVILWLMFCWSYLVIITTPPGYVKDHVQVSAEPRWNAQEGRFDDNPGTSQSSLIAGPAYPTPARPEHAHLQNTHAPDLQAGPQSFAAGLPATLEGALGSIAPPSSAATPEEKPARTGPQRKIPEHAVLSPPARYCYKCQRIKPYRAHHCRHCGQCVLGMDHHCPWIGQCAGARNKKYFMNFLQWAAIFTTYTFLASLLAAVPPHRPAGASHTADPQQFVLIGIAGFFMIFTVGMAGAHTRLQLFNITTIEEIGITRMRRRERAATTLEYGLCSFGKKAKLVDEWDHEWGRLDKEGNIWWMGSARANWEAIMGTSKLGWFLPIKPTNRPDGLSYPVNPRFTPDGRWQRRADWPQQLQ</sequence>
<dbReference type="GO" id="GO:0005783">
    <property type="term" value="C:endoplasmic reticulum"/>
    <property type="evidence" value="ECO:0007669"/>
    <property type="project" value="TreeGrafter"/>
</dbReference>
<dbReference type="PANTHER" id="PTHR22883">
    <property type="entry name" value="ZINC FINGER DHHC DOMAIN CONTAINING PROTEIN"/>
    <property type="match status" value="1"/>
</dbReference>
<evidence type="ECO:0000256" key="6">
    <source>
        <dbReference type="ARBA" id="ARBA00023139"/>
    </source>
</evidence>
<keyword evidence="15" id="KW-1185">Reference proteome</keyword>
<dbReference type="Proteomes" id="UP000009131">
    <property type="component" value="Unassembled WGS sequence"/>
</dbReference>
<organism evidence="14 15">
    <name type="scientific">Mixia osmundae (strain CBS 9802 / IAM 14324 / JCM 22182 / KY 12970)</name>
    <dbReference type="NCBI Taxonomy" id="764103"/>
    <lineage>
        <taxon>Eukaryota</taxon>
        <taxon>Fungi</taxon>
        <taxon>Dikarya</taxon>
        <taxon>Basidiomycota</taxon>
        <taxon>Pucciniomycotina</taxon>
        <taxon>Mixiomycetes</taxon>
        <taxon>Mixiales</taxon>
        <taxon>Mixiaceae</taxon>
        <taxon>Mixia</taxon>
    </lineage>
</organism>
<evidence type="ECO:0000259" key="13">
    <source>
        <dbReference type="Pfam" id="PF01529"/>
    </source>
</evidence>
<evidence type="ECO:0000256" key="12">
    <source>
        <dbReference type="SAM" id="MobiDB-lite"/>
    </source>
</evidence>
<dbReference type="HOGENOM" id="CLU_023534_0_0_1"/>
<dbReference type="OMA" id="TEGNIWW"/>
<feature type="domain" description="Palmitoyltransferase DHHC" evidence="13">
    <location>
        <begin position="224"/>
        <end position="344"/>
    </location>
</feature>
<evidence type="ECO:0000313" key="15">
    <source>
        <dbReference type="Proteomes" id="UP000009131"/>
    </source>
</evidence>
<accession>G7EAE4</accession>
<evidence type="ECO:0000256" key="8">
    <source>
        <dbReference type="ARBA" id="ARBA00023315"/>
    </source>
</evidence>
<keyword evidence="6" id="KW-0564">Palmitate</keyword>
<keyword evidence="8 11" id="KW-0012">Acyltransferase</keyword>
<evidence type="ECO:0000256" key="5">
    <source>
        <dbReference type="ARBA" id="ARBA00023136"/>
    </source>
</evidence>
<comment type="caution">
    <text evidence="14">The sequence shown here is derived from an EMBL/GenBank/DDBJ whole genome shotgun (WGS) entry which is preliminary data.</text>
</comment>
<comment type="catalytic activity">
    <reaction evidence="10 11">
        <text>L-cysteinyl-[protein] + hexadecanoyl-CoA = S-hexadecanoyl-L-cysteinyl-[protein] + CoA</text>
        <dbReference type="Rhea" id="RHEA:36683"/>
        <dbReference type="Rhea" id="RHEA-COMP:10131"/>
        <dbReference type="Rhea" id="RHEA-COMP:11032"/>
        <dbReference type="ChEBI" id="CHEBI:29950"/>
        <dbReference type="ChEBI" id="CHEBI:57287"/>
        <dbReference type="ChEBI" id="CHEBI:57379"/>
        <dbReference type="ChEBI" id="CHEBI:74151"/>
        <dbReference type="EC" id="2.3.1.225"/>
    </reaction>
</comment>
<dbReference type="EC" id="2.3.1.225" evidence="11"/>
<reference evidence="14 15" key="1">
    <citation type="journal article" date="2011" name="J. Gen. Appl. Microbiol.">
        <title>Draft genome sequencing of the enigmatic basidiomycete Mixia osmundae.</title>
        <authorList>
            <person name="Nishida H."/>
            <person name="Nagatsuka Y."/>
            <person name="Sugiyama J."/>
        </authorList>
    </citation>
    <scope>NUCLEOTIDE SEQUENCE [LARGE SCALE GENOMIC DNA]</scope>
    <source>
        <strain evidence="15">CBS 9802 / IAM 14324 / JCM 22182 / KY 12970</strain>
    </source>
</reference>
<dbReference type="PROSITE" id="PS50216">
    <property type="entry name" value="DHHC"/>
    <property type="match status" value="1"/>
</dbReference>
<comment type="subcellular location">
    <subcellularLocation>
        <location evidence="1">Membrane</location>
        <topology evidence="1">Multi-pass membrane protein</topology>
    </subcellularLocation>
</comment>
<evidence type="ECO:0000313" key="14">
    <source>
        <dbReference type="EMBL" id="GAA99804.1"/>
    </source>
</evidence>
<feature type="transmembrane region" description="Helical" evidence="11">
    <location>
        <begin position="48"/>
        <end position="66"/>
    </location>
</feature>
<dbReference type="PANTHER" id="PTHR22883:SF23">
    <property type="entry name" value="PALMITOYLTRANSFERASE ZDHHC6"/>
    <property type="match status" value="1"/>
</dbReference>
<keyword evidence="4 11" id="KW-1133">Transmembrane helix</keyword>
<comment type="domain">
    <text evidence="11">The DHHC domain is required for palmitoyltransferase activity.</text>
</comment>
<dbReference type="GO" id="GO:0016020">
    <property type="term" value="C:membrane"/>
    <property type="evidence" value="ECO:0007669"/>
    <property type="project" value="UniProtKB-SubCell"/>
</dbReference>
<keyword evidence="3 11" id="KW-0812">Transmembrane</keyword>
<dbReference type="STRING" id="764103.G7EAE4"/>
<keyword evidence="2 11" id="KW-0808">Transferase</keyword>
<evidence type="ECO:0000256" key="1">
    <source>
        <dbReference type="ARBA" id="ARBA00004141"/>
    </source>
</evidence>
<dbReference type="InterPro" id="IPR001594">
    <property type="entry name" value="Palmitoyltrfase_DHHC"/>
</dbReference>
<dbReference type="AlphaFoldDB" id="G7EAE4"/>
<dbReference type="GO" id="GO:0005794">
    <property type="term" value="C:Golgi apparatus"/>
    <property type="evidence" value="ECO:0007669"/>
    <property type="project" value="TreeGrafter"/>
</dbReference>
<dbReference type="Pfam" id="PF01529">
    <property type="entry name" value="DHHC"/>
    <property type="match status" value="1"/>
</dbReference>
<keyword evidence="7" id="KW-0449">Lipoprotein</keyword>
<dbReference type="OrthoDB" id="1436450at2759"/>
<feature type="region of interest" description="Disordered" evidence="12">
    <location>
        <begin position="192"/>
        <end position="214"/>
    </location>
</feature>
<feature type="transmembrane region" description="Helical" evidence="11">
    <location>
        <begin position="273"/>
        <end position="290"/>
    </location>
</feature>
<dbReference type="GO" id="GO:0006612">
    <property type="term" value="P:protein targeting to membrane"/>
    <property type="evidence" value="ECO:0007669"/>
    <property type="project" value="TreeGrafter"/>
</dbReference>
<dbReference type="EMBL" id="BABT02000240">
    <property type="protein sequence ID" value="GAA99804.1"/>
    <property type="molecule type" value="Genomic_DNA"/>
</dbReference>
<gene>
    <name evidence="14" type="primary">Mo06507</name>
    <name evidence="14" type="ORF">E5Q_06507</name>
</gene>
<evidence type="ECO:0000256" key="10">
    <source>
        <dbReference type="ARBA" id="ARBA00048048"/>
    </source>
</evidence>
<evidence type="ECO:0000256" key="9">
    <source>
        <dbReference type="ARBA" id="ARBA00038298"/>
    </source>
</evidence>
<evidence type="ECO:0000256" key="3">
    <source>
        <dbReference type="ARBA" id="ARBA00022692"/>
    </source>
</evidence>
<keyword evidence="5 11" id="KW-0472">Membrane</keyword>
<feature type="transmembrane region" description="Helical" evidence="11">
    <location>
        <begin position="310"/>
        <end position="329"/>
    </location>
</feature>
<dbReference type="InParanoid" id="G7EAE4"/>
<evidence type="ECO:0000256" key="4">
    <source>
        <dbReference type="ARBA" id="ARBA00022989"/>
    </source>
</evidence>
<reference evidence="14 15" key="2">
    <citation type="journal article" date="2012" name="Open Biol.">
        <title>Characteristics of nucleosomes and linker DNA regions on the genome of the basidiomycete Mixia osmundae revealed by mono- and dinucleosome mapping.</title>
        <authorList>
            <person name="Nishida H."/>
            <person name="Kondo S."/>
            <person name="Matsumoto T."/>
            <person name="Suzuki Y."/>
            <person name="Yoshikawa H."/>
            <person name="Taylor T.D."/>
            <person name="Sugiyama J."/>
        </authorList>
    </citation>
    <scope>NUCLEOTIDE SEQUENCE [LARGE SCALE GENOMIC DNA]</scope>
    <source>
        <strain evidence="15">CBS 9802 / IAM 14324 / JCM 22182 / KY 12970</strain>
    </source>
</reference>
<dbReference type="InterPro" id="IPR039859">
    <property type="entry name" value="PFA4/ZDH16/20/ERF2-like"/>
</dbReference>
<dbReference type="RefSeq" id="XP_014570918.1">
    <property type="nucleotide sequence ID" value="XM_014715432.1"/>
</dbReference>
<comment type="similarity">
    <text evidence="9">Belongs to the DHHC palmitoyltransferase family. PFA5 subfamily.</text>
</comment>
<evidence type="ECO:0000256" key="7">
    <source>
        <dbReference type="ARBA" id="ARBA00023288"/>
    </source>
</evidence>
<evidence type="ECO:0000256" key="11">
    <source>
        <dbReference type="RuleBase" id="RU079119"/>
    </source>
</evidence>
<name>G7EAE4_MIXOS</name>